<dbReference type="OrthoDB" id="5007281at2"/>
<dbReference type="RefSeq" id="WP_129522582.1">
    <property type="nucleotide sequence ID" value="NZ_SDPN01000073.1"/>
</dbReference>
<accession>A0A4Q2KNP3</accession>
<keyword evidence="3" id="KW-1185">Reference proteome</keyword>
<dbReference type="InterPro" id="IPR011024">
    <property type="entry name" value="G_crystallin-like"/>
</dbReference>
<dbReference type="Pfam" id="PF03995">
    <property type="entry name" value="Inhibitor_I36"/>
    <property type="match status" value="1"/>
</dbReference>
<dbReference type="SUPFAM" id="SSF49695">
    <property type="entry name" value="gamma-Crystallin-like"/>
    <property type="match status" value="1"/>
</dbReference>
<dbReference type="EMBL" id="SDPN01000073">
    <property type="protein sequence ID" value="RXZ66978.1"/>
    <property type="molecule type" value="Genomic_DNA"/>
</dbReference>
<sequence>MKLQTIGAVLATVIAFAPGNGMSPAAHAGPPTARDVVHCAVEVQATESRPTAEAAPAEPVCFDTRAEVDGYLQGALSADDGSRMSTASASTILGRVYTDANGGGSSLAFWGSSGCYGVTFGFASLPSGWNNTISSAGGSNGCWVTLYTETSYGGSRLNCTPWCGGIGTLNDRVKSLVFRPTGTFG</sequence>
<feature type="chain" id="PRO_5038468175" evidence="1">
    <location>
        <begin position="29"/>
        <end position="185"/>
    </location>
</feature>
<gene>
    <name evidence="2" type="ORF">ESP51_19760</name>
</gene>
<protein>
    <submittedName>
        <fullName evidence="2">Uncharacterized protein</fullName>
    </submittedName>
</protein>
<name>A0A4Q2KNP3_9MICO</name>
<evidence type="ECO:0000313" key="2">
    <source>
        <dbReference type="EMBL" id="RXZ66978.1"/>
    </source>
</evidence>
<proteinExistence type="predicted"/>
<keyword evidence="1" id="KW-0732">Signal</keyword>
<evidence type="ECO:0000256" key="1">
    <source>
        <dbReference type="SAM" id="SignalP"/>
    </source>
</evidence>
<comment type="caution">
    <text evidence="2">The sequence shown here is derived from an EMBL/GenBank/DDBJ whole genome shotgun (WGS) entry which is preliminary data.</text>
</comment>
<dbReference type="Proteomes" id="UP000293865">
    <property type="component" value="Unassembled WGS sequence"/>
</dbReference>
<dbReference type="Gene3D" id="2.60.20.10">
    <property type="entry name" value="Crystallins"/>
    <property type="match status" value="1"/>
</dbReference>
<reference evidence="2 3" key="1">
    <citation type="submission" date="2019-01" db="EMBL/GenBank/DDBJ databases">
        <title>Agromyces.</title>
        <authorList>
            <person name="Li J."/>
        </authorList>
    </citation>
    <scope>NUCLEOTIDE SEQUENCE [LARGE SCALE GENOMIC DNA]</scope>
    <source>
        <strain evidence="2 3">DSM 15934</strain>
    </source>
</reference>
<organism evidence="2 3">
    <name type="scientific">Agromyces albus</name>
    <dbReference type="NCBI Taxonomy" id="205332"/>
    <lineage>
        <taxon>Bacteria</taxon>
        <taxon>Bacillati</taxon>
        <taxon>Actinomycetota</taxon>
        <taxon>Actinomycetes</taxon>
        <taxon>Micrococcales</taxon>
        <taxon>Microbacteriaceae</taxon>
        <taxon>Agromyces</taxon>
    </lineage>
</organism>
<feature type="signal peptide" evidence="1">
    <location>
        <begin position="1"/>
        <end position="28"/>
    </location>
</feature>
<evidence type="ECO:0000313" key="3">
    <source>
        <dbReference type="Proteomes" id="UP000293865"/>
    </source>
</evidence>
<dbReference type="AlphaFoldDB" id="A0A4Q2KNP3"/>